<dbReference type="InterPro" id="IPR000160">
    <property type="entry name" value="GGDEF_dom"/>
</dbReference>
<keyword evidence="3" id="KW-1185">Reference proteome</keyword>
<dbReference type="Gene3D" id="3.30.70.270">
    <property type="match status" value="1"/>
</dbReference>
<protein>
    <submittedName>
        <fullName evidence="2">Diguanylate cyclase (GGDEF) domain-containing protein</fullName>
    </submittedName>
</protein>
<dbReference type="InterPro" id="IPR050469">
    <property type="entry name" value="Diguanylate_Cyclase"/>
</dbReference>
<reference evidence="2 3" key="1">
    <citation type="submission" date="2017-02" db="EMBL/GenBank/DDBJ databases">
        <authorList>
            <person name="Peterson S.W."/>
        </authorList>
    </citation>
    <scope>NUCLEOTIDE SEQUENCE [LARGE SCALE GENOMIC DNA]</scope>
    <source>
        <strain evidence="2 3">ATCC 35992</strain>
    </source>
</reference>
<dbReference type="PANTHER" id="PTHR45138">
    <property type="entry name" value="REGULATORY COMPONENTS OF SENSORY TRANSDUCTION SYSTEM"/>
    <property type="match status" value="1"/>
</dbReference>
<dbReference type="Gene3D" id="3.30.450.40">
    <property type="match status" value="1"/>
</dbReference>
<dbReference type="NCBIfam" id="TIGR00254">
    <property type="entry name" value="GGDEF"/>
    <property type="match status" value="1"/>
</dbReference>
<evidence type="ECO:0000313" key="3">
    <source>
        <dbReference type="Proteomes" id="UP000190814"/>
    </source>
</evidence>
<dbReference type="SUPFAM" id="SSF55073">
    <property type="entry name" value="Nucleotide cyclase"/>
    <property type="match status" value="1"/>
</dbReference>
<dbReference type="Pfam" id="PF00990">
    <property type="entry name" value="GGDEF"/>
    <property type="match status" value="1"/>
</dbReference>
<name>A0A1T4VU43_9FIRM</name>
<dbReference type="SUPFAM" id="SSF55781">
    <property type="entry name" value="GAF domain-like"/>
    <property type="match status" value="1"/>
</dbReference>
<dbReference type="GO" id="GO:1902201">
    <property type="term" value="P:negative regulation of bacterial-type flagellum-dependent cell motility"/>
    <property type="evidence" value="ECO:0007669"/>
    <property type="project" value="TreeGrafter"/>
</dbReference>
<organism evidence="2 3">
    <name type="scientific">Eubacterium uniforme</name>
    <dbReference type="NCBI Taxonomy" id="39495"/>
    <lineage>
        <taxon>Bacteria</taxon>
        <taxon>Bacillati</taxon>
        <taxon>Bacillota</taxon>
        <taxon>Clostridia</taxon>
        <taxon>Eubacteriales</taxon>
        <taxon>Eubacteriaceae</taxon>
        <taxon>Eubacterium</taxon>
    </lineage>
</organism>
<dbReference type="Proteomes" id="UP000190814">
    <property type="component" value="Unassembled WGS sequence"/>
</dbReference>
<dbReference type="GO" id="GO:0043709">
    <property type="term" value="P:cell adhesion involved in single-species biofilm formation"/>
    <property type="evidence" value="ECO:0007669"/>
    <property type="project" value="TreeGrafter"/>
</dbReference>
<dbReference type="AlphaFoldDB" id="A0A1T4VU43"/>
<dbReference type="RefSeq" id="WP_078766449.1">
    <property type="nucleotide sequence ID" value="NZ_FUXZ01000009.1"/>
</dbReference>
<dbReference type="CDD" id="cd01949">
    <property type="entry name" value="GGDEF"/>
    <property type="match status" value="1"/>
</dbReference>
<dbReference type="EMBL" id="FUXZ01000009">
    <property type="protein sequence ID" value="SKA68483.1"/>
    <property type="molecule type" value="Genomic_DNA"/>
</dbReference>
<dbReference type="InterPro" id="IPR029016">
    <property type="entry name" value="GAF-like_dom_sf"/>
</dbReference>
<evidence type="ECO:0000259" key="1">
    <source>
        <dbReference type="PROSITE" id="PS50887"/>
    </source>
</evidence>
<sequence length="467" mass="53435">MDFRQFCNGFGAMTCVISVEDLGDGRYGKIRIVDGNDAYISSIENPAPGVEMLVKKFIPNSEYTNYLTRDLNFEDYSYRAAVERKCLHSYVKPDRMPGVLFNMTFLPVAYEEGNLKYCTYTMEINFEADSKRLSNISTDIATAVLETSLKLRIGKDFKSSMAEVIKDIRELCDAEHCCILLLDHFERKCSVLCESFSDNTDLIPMENYLDDKFYDITETWKDVIAGSNCVIAKNDQDMDVVKERSPIWYESLSAARVKRIVLFPLKFGEELLGYIWAINFDPEKAPKIKETLETTTFILGSEINSYLLMDRLKILSSKDMLTGVMNRNEMNNLIDKIYAEDTNITSVGVIFTDLNGLKTVNDQQGHTAGDNLLKNAARALEEVFNTKNIFRAGGDEFTVILTNINEEKIRQDVEDLSVVSERYGVCFSIGSSFTEDNRNIKDALRIADERMYEDKKHYYELHPDKIR</sequence>
<evidence type="ECO:0000313" key="2">
    <source>
        <dbReference type="EMBL" id="SKA68483.1"/>
    </source>
</evidence>
<dbReference type="OrthoDB" id="9759607at2"/>
<dbReference type="InterPro" id="IPR029787">
    <property type="entry name" value="Nucleotide_cyclase"/>
</dbReference>
<dbReference type="SMART" id="SM00267">
    <property type="entry name" value="GGDEF"/>
    <property type="match status" value="1"/>
</dbReference>
<dbReference type="STRING" id="39495.SAMN02745111_01591"/>
<proteinExistence type="predicted"/>
<dbReference type="PROSITE" id="PS50887">
    <property type="entry name" value="GGDEF"/>
    <property type="match status" value="1"/>
</dbReference>
<dbReference type="InterPro" id="IPR043128">
    <property type="entry name" value="Rev_trsase/Diguanyl_cyclase"/>
</dbReference>
<dbReference type="GO" id="GO:0052621">
    <property type="term" value="F:diguanylate cyclase activity"/>
    <property type="evidence" value="ECO:0007669"/>
    <property type="project" value="TreeGrafter"/>
</dbReference>
<accession>A0A1T4VU43</accession>
<dbReference type="PANTHER" id="PTHR45138:SF9">
    <property type="entry name" value="DIGUANYLATE CYCLASE DGCM-RELATED"/>
    <property type="match status" value="1"/>
</dbReference>
<feature type="domain" description="GGDEF" evidence="1">
    <location>
        <begin position="345"/>
        <end position="467"/>
    </location>
</feature>
<gene>
    <name evidence="2" type="ORF">SAMN02745111_01591</name>
</gene>
<dbReference type="GO" id="GO:0005886">
    <property type="term" value="C:plasma membrane"/>
    <property type="evidence" value="ECO:0007669"/>
    <property type="project" value="TreeGrafter"/>
</dbReference>